<dbReference type="SMART" id="SM00042">
    <property type="entry name" value="CUB"/>
    <property type="match status" value="1"/>
</dbReference>
<gene>
    <name evidence="11" type="ORF">JZ751_022648</name>
</gene>
<evidence type="ECO:0000256" key="3">
    <source>
        <dbReference type="ARBA" id="ARBA00022737"/>
    </source>
</evidence>
<dbReference type="PANTHER" id="PTHR24251:SF40">
    <property type="entry name" value="CUB DOMAIN-CONTAINING PROTEIN"/>
    <property type="match status" value="1"/>
</dbReference>
<dbReference type="GO" id="GO:0008236">
    <property type="term" value="F:serine-type peptidase activity"/>
    <property type="evidence" value="ECO:0007669"/>
    <property type="project" value="UniProtKB-KW"/>
</dbReference>
<feature type="non-terminal residue" evidence="11">
    <location>
        <position position="200"/>
    </location>
</feature>
<comment type="caution">
    <text evidence="8">Lacks conserved residue(s) required for the propagation of feature annotation.</text>
</comment>
<feature type="domain" description="CUB" evidence="9">
    <location>
        <begin position="2"/>
        <end position="113"/>
    </location>
</feature>
<keyword evidence="3" id="KW-0677">Repeat</keyword>
<dbReference type="PROSITE" id="PS50068">
    <property type="entry name" value="LDLRA_2"/>
    <property type="match status" value="1"/>
</dbReference>
<keyword evidence="12" id="KW-1185">Reference proteome</keyword>
<feature type="disulfide bond" evidence="7">
    <location>
        <begin position="122"/>
        <end position="134"/>
    </location>
</feature>
<name>A0A8T2PML5_9TELE</name>
<dbReference type="CDD" id="cd00112">
    <property type="entry name" value="LDLa"/>
    <property type="match status" value="1"/>
</dbReference>
<evidence type="ECO:0000256" key="6">
    <source>
        <dbReference type="ARBA" id="ARBA00023157"/>
    </source>
</evidence>
<evidence type="ECO:0000256" key="1">
    <source>
        <dbReference type="ARBA" id="ARBA00009931"/>
    </source>
</evidence>
<keyword evidence="5" id="KW-0720">Serine protease</keyword>
<dbReference type="InterPro" id="IPR036055">
    <property type="entry name" value="LDL_receptor-like_sf"/>
</dbReference>
<organism evidence="11 12">
    <name type="scientific">Albula glossodonta</name>
    <name type="common">roundjaw bonefish</name>
    <dbReference type="NCBI Taxonomy" id="121402"/>
    <lineage>
        <taxon>Eukaryota</taxon>
        <taxon>Metazoa</taxon>
        <taxon>Chordata</taxon>
        <taxon>Craniata</taxon>
        <taxon>Vertebrata</taxon>
        <taxon>Euteleostomi</taxon>
        <taxon>Actinopterygii</taxon>
        <taxon>Neopterygii</taxon>
        <taxon>Teleostei</taxon>
        <taxon>Albuliformes</taxon>
        <taxon>Albulidae</taxon>
        <taxon>Albula</taxon>
    </lineage>
</organism>
<dbReference type="FunFam" id="2.60.120.290:FF:000005">
    <property type="entry name" value="Procollagen C-endopeptidase enhancer 1"/>
    <property type="match status" value="1"/>
</dbReference>
<dbReference type="Proteomes" id="UP000824540">
    <property type="component" value="Unassembled WGS sequence"/>
</dbReference>
<evidence type="ECO:0000256" key="4">
    <source>
        <dbReference type="ARBA" id="ARBA00022801"/>
    </source>
</evidence>
<dbReference type="EMBL" id="JAFBMS010000006">
    <property type="protein sequence ID" value="KAG9351398.1"/>
    <property type="molecule type" value="Genomic_DNA"/>
</dbReference>
<dbReference type="InterPro" id="IPR035914">
    <property type="entry name" value="Sperma_CUB_dom_sf"/>
</dbReference>
<evidence type="ECO:0000259" key="10">
    <source>
        <dbReference type="PROSITE" id="PS50287"/>
    </source>
</evidence>
<dbReference type="Pfam" id="PF00431">
    <property type="entry name" value="CUB"/>
    <property type="match status" value="1"/>
</dbReference>
<feature type="domain" description="SRCR" evidence="10">
    <location>
        <begin position="159"/>
        <end position="200"/>
    </location>
</feature>
<dbReference type="SUPFAM" id="SSF57424">
    <property type="entry name" value="LDL receptor-like module"/>
    <property type="match status" value="1"/>
</dbReference>
<evidence type="ECO:0000313" key="11">
    <source>
        <dbReference type="EMBL" id="KAG9351398.1"/>
    </source>
</evidence>
<dbReference type="InterPro" id="IPR036772">
    <property type="entry name" value="SRCR-like_dom_sf"/>
</dbReference>
<dbReference type="CDD" id="cd00041">
    <property type="entry name" value="CUB"/>
    <property type="match status" value="1"/>
</dbReference>
<dbReference type="PROSITE" id="PS01209">
    <property type="entry name" value="LDLRA_1"/>
    <property type="match status" value="1"/>
</dbReference>
<dbReference type="OrthoDB" id="425190at2759"/>
<dbReference type="InterPro" id="IPR000859">
    <property type="entry name" value="CUB_dom"/>
</dbReference>
<protein>
    <submittedName>
        <fullName evidence="11">Uncharacterized protein</fullName>
    </submittedName>
</protein>
<dbReference type="SMART" id="SM00192">
    <property type="entry name" value="LDLa"/>
    <property type="match status" value="1"/>
</dbReference>
<evidence type="ECO:0000313" key="12">
    <source>
        <dbReference type="Proteomes" id="UP000824540"/>
    </source>
</evidence>
<comment type="caution">
    <text evidence="11">The sequence shown here is derived from an EMBL/GenBank/DDBJ whole genome shotgun (WGS) entry which is preliminary data.</text>
</comment>
<evidence type="ECO:0000256" key="2">
    <source>
        <dbReference type="ARBA" id="ARBA00022670"/>
    </source>
</evidence>
<evidence type="ECO:0000256" key="8">
    <source>
        <dbReference type="PROSITE-ProRule" id="PRU00196"/>
    </source>
</evidence>
<feature type="disulfide bond" evidence="7">
    <location>
        <begin position="141"/>
        <end position="156"/>
    </location>
</feature>
<dbReference type="InterPro" id="IPR002172">
    <property type="entry name" value="LDrepeatLR_classA_rpt"/>
</dbReference>
<evidence type="ECO:0000256" key="5">
    <source>
        <dbReference type="ARBA" id="ARBA00022825"/>
    </source>
</evidence>
<accession>A0A8T2PML5</accession>
<keyword evidence="2" id="KW-0645">Protease</keyword>
<proteinExistence type="inferred from homology"/>
<dbReference type="SUPFAM" id="SSF56487">
    <property type="entry name" value="SRCR-like"/>
    <property type="match status" value="1"/>
</dbReference>
<dbReference type="GO" id="GO:0016020">
    <property type="term" value="C:membrane"/>
    <property type="evidence" value="ECO:0007669"/>
    <property type="project" value="InterPro"/>
</dbReference>
<sequence length="200" mass="21920">DCGGPFDLWEPNSTFSSPNYPHSYGHRASCLWTLHAEVGKNIQLHFLDFNVEATFDMVEVRDGAEGNSVLLGVFTGSDPSIADLFSTTNHMTILFFTDKSGHGRGFRANFTSGYGLGQPELCAPGHYQCRCGSCVSNTSVCDSQLDCPDASDEADCVNLQLENGTSANQLQLQVQDSWYTVCAENWTPQLSSFLCQYLGF</sequence>
<dbReference type="Pfam" id="PF00057">
    <property type="entry name" value="Ldl_recept_a"/>
    <property type="match status" value="1"/>
</dbReference>
<dbReference type="PANTHER" id="PTHR24251">
    <property type="entry name" value="OVOCHYMASE-RELATED"/>
    <property type="match status" value="1"/>
</dbReference>
<evidence type="ECO:0000259" key="9">
    <source>
        <dbReference type="PROSITE" id="PS01180"/>
    </source>
</evidence>
<dbReference type="Gene3D" id="2.60.120.290">
    <property type="entry name" value="Spermadhesin, CUB domain"/>
    <property type="match status" value="1"/>
</dbReference>
<keyword evidence="4" id="KW-0378">Hydrolase</keyword>
<feature type="non-terminal residue" evidence="11">
    <location>
        <position position="1"/>
    </location>
</feature>
<dbReference type="Pfam" id="PF15494">
    <property type="entry name" value="SRCR_2"/>
    <property type="match status" value="1"/>
</dbReference>
<reference evidence="11" key="1">
    <citation type="thesis" date="2021" institute="BYU ScholarsArchive" country="Provo, UT, USA">
        <title>Applications of and Algorithms for Genome Assembly and Genomic Analyses with an Emphasis on Marine Teleosts.</title>
        <authorList>
            <person name="Pickett B.D."/>
        </authorList>
    </citation>
    <scope>NUCLEOTIDE SEQUENCE</scope>
    <source>
        <strain evidence="11">HI-2016</strain>
    </source>
</reference>
<feature type="disulfide bond" evidence="7">
    <location>
        <begin position="129"/>
        <end position="147"/>
    </location>
</feature>
<evidence type="ECO:0000256" key="7">
    <source>
        <dbReference type="PROSITE-ProRule" id="PRU00124"/>
    </source>
</evidence>
<dbReference type="Gene3D" id="4.10.400.10">
    <property type="entry name" value="Low-density Lipoprotein Receptor"/>
    <property type="match status" value="1"/>
</dbReference>
<dbReference type="AlphaFoldDB" id="A0A8T2PML5"/>
<dbReference type="PROSITE" id="PS50287">
    <property type="entry name" value="SRCR_2"/>
    <property type="match status" value="1"/>
</dbReference>
<dbReference type="GO" id="GO:0006508">
    <property type="term" value="P:proteolysis"/>
    <property type="evidence" value="ECO:0007669"/>
    <property type="project" value="UniProtKB-KW"/>
</dbReference>
<dbReference type="InterPro" id="IPR023415">
    <property type="entry name" value="LDLR_class-A_CS"/>
</dbReference>
<dbReference type="SUPFAM" id="SSF49854">
    <property type="entry name" value="Spermadhesin, CUB domain"/>
    <property type="match status" value="1"/>
</dbReference>
<keyword evidence="6 7" id="KW-1015">Disulfide bond</keyword>
<dbReference type="PROSITE" id="PS01180">
    <property type="entry name" value="CUB"/>
    <property type="match status" value="1"/>
</dbReference>
<comment type="similarity">
    <text evidence="1">Belongs to the DMBT1 family.</text>
</comment>
<dbReference type="InterPro" id="IPR001190">
    <property type="entry name" value="SRCR"/>
</dbReference>